<dbReference type="PRINTS" id="PR00465">
    <property type="entry name" value="EP450IV"/>
</dbReference>
<dbReference type="PROSITE" id="PS00086">
    <property type="entry name" value="CYTOCHROME_P450"/>
    <property type="match status" value="1"/>
</dbReference>
<dbReference type="GO" id="GO:0005506">
    <property type="term" value="F:iron ion binding"/>
    <property type="evidence" value="ECO:0007669"/>
    <property type="project" value="InterPro"/>
</dbReference>
<dbReference type="PANTHER" id="PTHR46206">
    <property type="entry name" value="CYTOCHROME P450"/>
    <property type="match status" value="1"/>
</dbReference>
<evidence type="ECO:0000256" key="4">
    <source>
        <dbReference type="ARBA" id="ARBA00023002"/>
    </source>
</evidence>
<dbReference type="CDD" id="cd11041">
    <property type="entry name" value="CYP503A1-like"/>
    <property type="match status" value="1"/>
</dbReference>
<feature type="transmembrane region" description="Helical" evidence="9">
    <location>
        <begin position="20"/>
        <end position="37"/>
    </location>
</feature>
<evidence type="ECO:0000256" key="7">
    <source>
        <dbReference type="PIRSR" id="PIRSR602403-1"/>
    </source>
</evidence>
<dbReference type="Gene3D" id="1.10.630.10">
    <property type="entry name" value="Cytochrome P450"/>
    <property type="match status" value="1"/>
</dbReference>
<evidence type="ECO:0000256" key="2">
    <source>
        <dbReference type="ARBA" id="ARBA00010617"/>
    </source>
</evidence>
<dbReference type="Pfam" id="PF00067">
    <property type="entry name" value="p450"/>
    <property type="match status" value="1"/>
</dbReference>
<accession>A0A8K0XS57</accession>
<evidence type="ECO:0000313" key="10">
    <source>
        <dbReference type="EMBL" id="KAH8103294.1"/>
    </source>
</evidence>
<protein>
    <submittedName>
        <fullName evidence="10">Cytochrome P450</fullName>
    </submittedName>
</protein>
<dbReference type="OrthoDB" id="1844152at2759"/>
<keyword evidence="6 8" id="KW-0503">Monooxygenase</keyword>
<keyword evidence="3 7" id="KW-0479">Metal-binding</keyword>
<dbReference type="AlphaFoldDB" id="A0A8K0XS57"/>
<gene>
    <name evidence="10" type="ORF">BXZ70DRAFT_924904</name>
</gene>
<evidence type="ECO:0000256" key="5">
    <source>
        <dbReference type="ARBA" id="ARBA00023004"/>
    </source>
</evidence>
<evidence type="ECO:0000256" key="6">
    <source>
        <dbReference type="ARBA" id="ARBA00023033"/>
    </source>
</evidence>
<keyword evidence="5 7" id="KW-0408">Iron</keyword>
<evidence type="ECO:0000313" key="11">
    <source>
        <dbReference type="Proteomes" id="UP000813824"/>
    </source>
</evidence>
<comment type="caution">
    <text evidence="10">The sequence shown here is derived from an EMBL/GenBank/DDBJ whole genome shotgun (WGS) entry which is preliminary data.</text>
</comment>
<keyword evidence="9" id="KW-0812">Transmembrane</keyword>
<organism evidence="10 11">
    <name type="scientific">Cristinia sonorae</name>
    <dbReference type="NCBI Taxonomy" id="1940300"/>
    <lineage>
        <taxon>Eukaryota</taxon>
        <taxon>Fungi</taxon>
        <taxon>Dikarya</taxon>
        <taxon>Basidiomycota</taxon>
        <taxon>Agaricomycotina</taxon>
        <taxon>Agaricomycetes</taxon>
        <taxon>Agaricomycetidae</taxon>
        <taxon>Agaricales</taxon>
        <taxon>Pleurotineae</taxon>
        <taxon>Stephanosporaceae</taxon>
        <taxon>Cristinia</taxon>
    </lineage>
</organism>
<dbReference type="InterPro" id="IPR001128">
    <property type="entry name" value="Cyt_P450"/>
</dbReference>
<dbReference type="InterPro" id="IPR036396">
    <property type="entry name" value="Cyt_P450_sf"/>
</dbReference>
<evidence type="ECO:0000256" key="3">
    <source>
        <dbReference type="ARBA" id="ARBA00022723"/>
    </source>
</evidence>
<dbReference type="GO" id="GO:0016705">
    <property type="term" value="F:oxidoreductase activity, acting on paired donors, with incorporation or reduction of molecular oxygen"/>
    <property type="evidence" value="ECO:0007669"/>
    <property type="project" value="InterPro"/>
</dbReference>
<dbReference type="EMBL" id="JAEVFJ010000007">
    <property type="protein sequence ID" value="KAH8103294.1"/>
    <property type="molecule type" value="Genomic_DNA"/>
</dbReference>
<feature type="binding site" description="axial binding residue" evidence="7">
    <location>
        <position position="455"/>
    </location>
    <ligand>
        <name>heme</name>
        <dbReference type="ChEBI" id="CHEBI:30413"/>
    </ligand>
    <ligandPart>
        <name>Fe</name>
        <dbReference type="ChEBI" id="CHEBI:18248"/>
    </ligandPart>
</feature>
<sequence length="514" mass="57457">MIGGAIFSSAGSESLILTHWQWLVAFPLVYMIWNWMGPNGVRRVPTMGTSIPILAYLNGLRYTRNAKETLLAGYAKYARTTGLFKIAMADQWLVVVAGHSQLEELKQMTDDQISSYGGIDELLSATYILGSEVVANPYHMPLVHAKLTRNLSEFHGTIKEEMWTAFDDIVGSSDEWTSLPALETVLAIVARTSNRVFVGLPLCRDAEFLSIATNVTLDIAQSRFVINLFPPFMKPLVAKFVNKVPSRLRQAYALIGPLVEARRQKAEECAADKEEWEDKPNDFLMWLIDEAVKNNYTNENTVLYLLMVEFIALHTTGMSFAHALFYLAADPSLATPLRQEVEVILAEEDGDIGSRTAVSKMRLIDSFLRESQRLNGTNATSIWRKTLQTITFSNGITIPPGVFLSAAATATHLDEELYTNPEVFNPWRFVEPDNARSFVSLGSDYIVFGQGRHACPGRHFASYQMKLMLAHIVLNYDVKLSPGSEGIRPPNKWIGNSIIPDPTANVLFRKRNAV</sequence>
<proteinExistence type="inferred from homology"/>
<dbReference type="Proteomes" id="UP000813824">
    <property type="component" value="Unassembled WGS sequence"/>
</dbReference>
<reference evidence="10" key="1">
    <citation type="journal article" date="2021" name="New Phytol.">
        <title>Evolutionary innovations through gain and loss of genes in the ectomycorrhizal Boletales.</title>
        <authorList>
            <person name="Wu G."/>
            <person name="Miyauchi S."/>
            <person name="Morin E."/>
            <person name="Kuo A."/>
            <person name="Drula E."/>
            <person name="Varga T."/>
            <person name="Kohler A."/>
            <person name="Feng B."/>
            <person name="Cao Y."/>
            <person name="Lipzen A."/>
            <person name="Daum C."/>
            <person name="Hundley H."/>
            <person name="Pangilinan J."/>
            <person name="Johnson J."/>
            <person name="Barry K."/>
            <person name="LaButti K."/>
            <person name="Ng V."/>
            <person name="Ahrendt S."/>
            <person name="Min B."/>
            <person name="Choi I.G."/>
            <person name="Park H."/>
            <person name="Plett J.M."/>
            <person name="Magnuson J."/>
            <person name="Spatafora J.W."/>
            <person name="Nagy L.G."/>
            <person name="Henrissat B."/>
            <person name="Grigoriev I.V."/>
            <person name="Yang Z.L."/>
            <person name="Xu J."/>
            <person name="Martin F.M."/>
        </authorList>
    </citation>
    <scope>NUCLEOTIDE SEQUENCE</scope>
    <source>
        <strain evidence="10">KKN 215</strain>
    </source>
</reference>
<dbReference type="PANTHER" id="PTHR46206:SF1">
    <property type="entry name" value="P450, PUTATIVE (EUROFUNG)-RELATED"/>
    <property type="match status" value="1"/>
</dbReference>
<keyword evidence="9" id="KW-1133">Transmembrane helix</keyword>
<keyword evidence="7 8" id="KW-0349">Heme</keyword>
<dbReference type="InterPro" id="IPR017972">
    <property type="entry name" value="Cyt_P450_CS"/>
</dbReference>
<feature type="transmembrane region" description="Helical" evidence="9">
    <location>
        <begin position="302"/>
        <end position="329"/>
    </location>
</feature>
<dbReference type="GO" id="GO:0020037">
    <property type="term" value="F:heme binding"/>
    <property type="evidence" value="ECO:0007669"/>
    <property type="project" value="InterPro"/>
</dbReference>
<comment type="cofactor">
    <cofactor evidence="1 7">
        <name>heme</name>
        <dbReference type="ChEBI" id="CHEBI:30413"/>
    </cofactor>
</comment>
<keyword evidence="9" id="KW-0472">Membrane</keyword>
<dbReference type="SUPFAM" id="SSF48264">
    <property type="entry name" value="Cytochrome P450"/>
    <property type="match status" value="1"/>
</dbReference>
<dbReference type="InterPro" id="IPR002403">
    <property type="entry name" value="Cyt_P450_E_grp-IV"/>
</dbReference>
<keyword evidence="4 8" id="KW-0560">Oxidoreductase</keyword>
<evidence type="ECO:0000256" key="8">
    <source>
        <dbReference type="RuleBase" id="RU000461"/>
    </source>
</evidence>
<keyword evidence="11" id="KW-1185">Reference proteome</keyword>
<comment type="similarity">
    <text evidence="2 8">Belongs to the cytochrome P450 family.</text>
</comment>
<name>A0A8K0XS57_9AGAR</name>
<evidence type="ECO:0000256" key="1">
    <source>
        <dbReference type="ARBA" id="ARBA00001971"/>
    </source>
</evidence>
<dbReference type="GO" id="GO:0004497">
    <property type="term" value="F:monooxygenase activity"/>
    <property type="evidence" value="ECO:0007669"/>
    <property type="project" value="UniProtKB-KW"/>
</dbReference>
<evidence type="ECO:0000256" key="9">
    <source>
        <dbReference type="SAM" id="Phobius"/>
    </source>
</evidence>